<evidence type="ECO:0000313" key="2">
    <source>
        <dbReference type="Proteomes" id="UP001055025"/>
    </source>
</evidence>
<proteinExistence type="predicted"/>
<dbReference type="AlphaFoldDB" id="A0AAV5B5W8"/>
<dbReference type="Proteomes" id="UP001055025">
    <property type="component" value="Unassembled WGS sequence"/>
</dbReference>
<reference evidence="1" key="1">
    <citation type="journal article" date="2022" name="Int. J. Syst. Evol. Microbiol.">
        <title>Granulimonas faecalis gen. nov., sp. nov., and Leptogranulimonas caecicola gen. nov., sp. nov., novel lactate-producing Atopobiaceae bacteria isolated from mouse intestines, and an emended description of the family Atopobiaceae.</title>
        <authorList>
            <person name="Morinaga K."/>
            <person name="Kusada H."/>
            <person name="Sakamoto S."/>
            <person name="Murakami T."/>
            <person name="Toyoda A."/>
            <person name="Mori H."/>
            <person name="Meng X.Y."/>
            <person name="Takashino M."/>
            <person name="Murotomi K."/>
            <person name="Tamaki H."/>
        </authorList>
    </citation>
    <scope>NUCLEOTIDE SEQUENCE</scope>
    <source>
        <strain evidence="1">OPF53</strain>
    </source>
</reference>
<keyword evidence="2" id="KW-1185">Reference proteome</keyword>
<accession>A0AAV5B5W8</accession>
<evidence type="ECO:0000313" key="1">
    <source>
        <dbReference type="EMBL" id="GJM55861.1"/>
    </source>
</evidence>
<sequence length="177" mass="19680">MRGEREACLCRTTLFNGRLATSCDVRAGVWESFSTGSFRASGRSSGASRCDPLEVTETLFLLQQKEIEKKLGCLINNFGCGGETSVSMLFEESRERVAFGLVSDKRRCSFLRLIIHTKGMPHFVRDWVLRECTLDELLAAASGAIRRAALDQNRGLGCPRSAFRCRETLPLRPPLCA</sequence>
<gene>
    <name evidence="1" type="ORF">ATOP_15160</name>
</gene>
<protein>
    <submittedName>
        <fullName evidence="1">Uncharacterized protein</fullName>
    </submittedName>
</protein>
<name>A0AAV5B5W8_9ACTN</name>
<comment type="caution">
    <text evidence="1">The sequence shown here is derived from an EMBL/GenBank/DDBJ whole genome shotgun (WGS) entry which is preliminary data.</text>
</comment>
<dbReference type="EMBL" id="BQKC01000001">
    <property type="protein sequence ID" value="GJM55861.1"/>
    <property type="molecule type" value="Genomic_DNA"/>
</dbReference>
<organism evidence="1 2">
    <name type="scientific">Granulimonas faecalis</name>
    <dbReference type="NCBI Taxonomy" id="2894155"/>
    <lineage>
        <taxon>Bacteria</taxon>
        <taxon>Bacillati</taxon>
        <taxon>Actinomycetota</taxon>
        <taxon>Coriobacteriia</taxon>
        <taxon>Coriobacteriales</taxon>
        <taxon>Kribbibacteriaceae</taxon>
        <taxon>Granulimonas</taxon>
    </lineage>
</organism>